<proteinExistence type="predicted"/>
<reference evidence="1" key="1">
    <citation type="submission" date="2014-09" db="EMBL/GenBank/DDBJ databases">
        <authorList>
            <person name="Magalhaes I.L.F."/>
            <person name="Oliveira U."/>
            <person name="Santos F.R."/>
            <person name="Vidigal T.H.D.A."/>
            <person name="Brescovit A.D."/>
            <person name="Santos A.J."/>
        </authorList>
    </citation>
    <scope>NUCLEOTIDE SEQUENCE</scope>
    <source>
        <tissue evidence="1">Shoot tissue taken approximately 20 cm above the soil surface</tissue>
    </source>
</reference>
<protein>
    <submittedName>
        <fullName evidence="1">Uncharacterized protein</fullName>
    </submittedName>
</protein>
<organism evidence="1">
    <name type="scientific">Arundo donax</name>
    <name type="common">Giant reed</name>
    <name type="synonym">Donax arundinaceus</name>
    <dbReference type="NCBI Taxonomy" id="35708"/>
    <lineage>
        <taxon>Eukaryota</taxon>
        <taxon>Viridiplantae</taxon>
        <taxon>Streptophyta</taxon>
        <taxon>Embryophyta</taxon>
        <taxon>Tracheophyta</taxon>
        <taxon>Spermatophyta</taxon>
        <taxon>Magnoliopsida</taxon>
        <taxon>Liliopsida</taxon>
        <taxon>Poales</taxon>
        <taxon>Poaceae</taxon>
        <taxon>PACMAD clade</taxon>
        <taxon>Arundinoideae</taxon>
        <taxon>Arundineae</taxon>
        <taxon>Arundo</taxon>
    </lineage>
</organism>
<accession>A0A0A9SVM9</accession>
<dbReference type="EMBL" id="GBRH01255101">
    <property type="protein sequence ID" value="JAD42794.1"/>
    <property type="molecule type" value="Transcribed_RNA"/>
</dbReference>
<dbReference type="AlphaFoldDB" id="A0A0A9SVM9"/>
<name>A0A0A9SVM9_ARUDO</name>
<evidence type="ECO:0000313" key="1">
    <source>
        <dbReference type="EMBL" id="JAD42794.1"/>
    </source>
</evidence>
<reference evidence="1" key="2">
    <citation type="journal article" date="2015" name="Data Brief">
        <title>Shoot transcriptome of the giant reed, Arundo donax.</title>
        <authorList>
            <person name="Barrero R.A."/>
            <person name="Guerrero F.D."/>
            <person name="Moolhuijzen P."/>
            <person name="Goolsby J.A."/>
            <person name="Tidwell J."/>
            <person name="Bellgard S.E."/>
            <person name="Bellgard M.I."/>
        </authorList>
    </citation>
    <scope>NUCLEOTIDE SEQUENCE</scope>
    <source>
        <tissue evidence="1">Shoot tissue taken approximately 20 cm above the soil surface</tissue>
    </source>
</reference>
<sequence>MSRPPRCRSNHCRFCCPARIAFSMCRQAPGRRWPISCLSSLLSNSVGPRCKHWLLSRPGSSAYSHTGYQGC</sequence>